<reference evidence="1 2" key="1">
    <citation type="submission" date="2018-11" db="EMBL/GenBank/DDBJ databases">
        <authorList>
            <person name="Zhou Z."/>
            <person name="Wang G."/>
        </authorList>
    </citation>
    <scope>NUCLEOTIDE SEQUENCE [LARGE SCALE GENOMIC DNA]</scope>
    <source>
        <strain evidence="1 2">KCTC52004</strain>
    </source>
</reference>
<dbReference type="AlphaFoldDB" id="A0A3P1BM00"/>
<comment type="caution">
    <text evidence="1">The sequence shown here is derived from an EMBL/GenBank/DDBJ whole genome shotgun (WGS) entry which is preliminary data.</text>
</comment>
<dbReference type="Proteomes" id="UP000271925">
    <property type="component" value="Unassembled WGS sequence"/>
</dbReference>
<organism evidence="1 2">
    <name type="scientific">Larkinella rosea</name>
    <dbReference type="NCBI Taxonomy" id="2025312"/>
    <lineage>
        <taxon>Bacteria</taxon>
        <taxon>Pseudomonadati</taxon>
        <taxon>Bacteroidota</taxon>
        <taxon>Cytophagia</taxon>
        <taxon>Cytophagales</taxon>
        <taxon>Spirosomataceae</taxon>
        <taxon>Larkinella</taxon>
    </lineage>
</organism>
<evidence type="ECO:0000313" key="1">
    <source>
        <dbReference type="EMBL" id="RRB02048.1"/>
    </source>
</evidence>
<accession>A0A3P1BM00</accession>
<sequence length="130" mass="14526">MAFYPTDIKLKSYSTVLKPNVGVAYFINRNVLLSAELGYGIIHSEFEALQQISPTNFSIETFKMDNRNASLEISTSIVNFILQLFAVFGHESEVVYKVDSHGDSIRIDEINTGFVNTQVDSAKVSEVNAR</sequence>
<protein>
    <submittedName>
        <fullName evidence="1">Uncharacterized protein</fullName>
    </submittedName>
</protein>
<gene>
    <name evidence="1" type="ORF">EHT25_16280</name>
</gene>
<evidence type="ECO:0000313" key="2">
    <source>
        <dbReference type="Proteomes" id="UP000271925"/>
    </source>
</evidence>
<dbReference type="EMBL" id="RQJO01000009">
    <property type="protein sequence ID" value="RRB02048.1"/>
    <property type="molecule type" value="Genomic_DNA"/>
</dbReference>
<name>A0A3P1BM00_9BACT</name>
<keyword evidence="2" id="KW-1185">Reference proteome</keyword>
<proteinExistence type="predicted"/>
<dbReference type="OrthoDB" id="945117at2"/>